<proteinExistence type="predicted"/>
<evidence type="ECO:0000313" key="2">
    <source>
        <dbReference type="RefSeq" id="XP_021288659.1"/>
    </source>
</evidence>
<gene>
    <name evidence="2" type="primary">LOC110419859</name>
</gene>
<dbReference type="AlphaFoldDB" id="A0A6J1AQ72"/>
<dbReference type="GeneID" id="110419859"/>
<organism evidence="1 2">
    <name type="scientific">Herrania umbratica</name>
    <dbReference type="NCBI Taxonomy" id="108875"/>
    <lineage>
        <taxon>Eukaryota</taxon>
        <taxon>Viridiplantae</taxon>
        <taxon>Streptophyta</taxon>
        <taxon>Embryophyta</taxon>
        <taxon>Tracheophyta</taxon>
        <taxon>Spermatophyta</taxon>
        <taxon>Magnoliopsida</taxon>
        <taxon>eudicotyledons</taxon>
        <taxon>Gunneridae</taxon>
        <taxon>Pentapetalae</taxon>
        <taxon>rosids</taxon>
        <taxon>malvids</taxon>
        <taxon>Malvales</taxon>
        <taxon>Malvaceae</taxon>
        <taxon>Byttnerioideae</taxon>
        <taxon>Herrania</taxon>
    </lineage>
</organism>
<evidence type="ECO:0000313" key="1">
    <source>
        <dbReference type="Proteomes" id="UP000504621"/>
    </source>
</evidence>
<dbReference type="RefSeq" id="XP_021288659.1">
    <property type="nucleotide sequence ID" value="XM_021432984.1"/>
</dbReference>
<protein>
    <submittedName>
        <fullName evidence="2">Uncharacterized protein LOC110419859 isoform X1</fullName>
    </submittedName>
</protein>
<name>A0A6J1AQ72_9ROSI</name>
<keyword evidence="1" id="KW-1185">Reference proteome</keyword>
<accession>A0A6J1AQ72</accession>
<reference evidence="2" key="1">
    <citation type="submission" date="2025-08" db="UniProtKB">
        <authorList>
            <consortium name="RefSeq"/>
        </authorList>
    </citation>
    <scope>IDENTIFICATION</scope>
    <source>
        <tissue evidence="2">Leaf</tissue>
    </source>
</reference>
<dbReference type="Proteomes" id="UP000504621">
    <property type="component" value="Unplaced"/>
</dbReference>
<sequence>MAQKPSRRALVTKSIIRIIKILEMVQNWQDIRIEDSLAKNGVQRPQDLLWINSEALQLMQTNSNNSRLELQVLNMNETALPAAMLLLVSDFDLRNRMWKRISCRCQVLPVCTIYSMHRDFGLLIFYAFKLLLHVMNSDKLMSLLLLYDEILYRCLLACG</sequence>